<dbReference type="GO" id="GO:0050660">
    <property type="term" value="F:flavin adenine dinucleotide binding"/>
    <property type="evidence" value="ECO:0007669"/>
    <property type="project" value="InterPro"/>
</dbReference>
<dbReference type="PANTHER" id="PTHR11806">
    <property type="entry name" value="GLUCOSE INHIBITED DIVISION PROTEIN A"/>
    <property type="match status" value="1"/>
</dbReference>
<organism evidence="6 7">
    <name type="scientific">Armillaria tabescens</name>
    <name type="common">Ringless honey mushroom</name>
    <name type="synonym">Agaricus tabescens</name>
    <dbReference type="NCBI Taxonomy" id="1929756"/>
    <lineage>
        <taxon>Eukaryota</taxon>
        <taxon>Fungi</taxon>
        <taxon>Dikarya</taxon>
        <taxon>Basidiomycota</taxon>
        <taxon>Agaricomycotina</taxon>
        <taxon>Agaricomycetes</taxon>
        <taxon>Agaricomycetidae</taxon>
        <taxon>Agaricales</taxon>
        <taxon>Marasmiineae</taxon>
        <taxon>Physalacriaceae</taxon>
        <taxon>Desarmillaria</taxon>
    </lineage>
</organism>
<evidence type="ECO:0000256" key="1">
    <source>
        <dbReference type="ARBA" id="ARBA00001974"/>
    </source>
</evidence>
<dbReference type="PANTHER" id="PTHR11806:SF0">
    <property type="entry name" value="PROTEIN MTO1 HOMOLOG, MITOCHONDRIAL"/>
    <property type="match status" value="1"/>
</dbReference>
<comment type="caution">
    <text evidence="6">The sequence shown here is derived from an EMBL/GenBank/DDBJ whole genome shotgun (WGS) entry which is preliminary data.</text>
</comment>
<dbReference type="GeneID" id="85355496"/>
<gene>
    <name evidence="6" type="ORF">EV420DRAFT_1516564</name>
</gene>
<comment type="cofactor">
    <cofactor evidence="1">
        <name>FAD</name>
        <dbReference type="ChEBI" id="CHEBI:57692"/>
    </cofactor>
</comment>
<dbReference type="Pfam" id="PF21680">
    <property type="entry name" value="GIDA_C_1st"/>
    <property type="match status" value="1"/>
</dbReference>
<protein>
    <submittedName>
        <fullName evidence="6">Glucose inhibited division protein A-domain-containing protein</fullName>
    </submittedName>
</protein>
<keyword evidence="2" id="KW-0285">Flavoprotein</keyword>
<evidence type="ECO:0000259" key="5">
    <source>
        <dbReference type="Pfam" id="PF21680"/>
    </source>
</evidence>
<accession>A0AA39NF43</accession>
<dbReference type="RefSeq" id="XP_060335599.1">
    <property type="nucleotide sequence ID" value="XM_060471948.1"/>
</dbReference>
<dbReference type="AlphaFoldDB" id="A0AA39NF43"/>
<dbReference type="InterPro" id="IPR036188">
    <property type="entry name" value="FAD/NAD-bd_sf"/>
</dbReference>
<proteinExistence type="predicted"/>
<dbReference type="InterPro" id="IPR002218">
    <property type="entry name" value="MnmG-rel"/>
</dbReference>
<evidence type="ECO:0000256" key="3">
    <source>
        <dbReference type="ARBA" id="ARBA00022827"/>
    </source>
</evidence>
<dbReference type="GO" id="GO:0030488">
    <property type="term" value="P:tRNA methylation"/>
    <property type="evidence" value="ECO:0007669"/>
    <property type="project" value="TreeGrafter"/>
</dbReference>
<dbReference type="Proteomes" id="UP001175211">
    <property type="component" value="Unassembled WGS sequence"/>
</dbReference>
<dbReference type="GO" id="GO:0002098">
    <property type="term" value="P:tRNA wobble uridine modification"/>
    <property type="evidence" value="ECO:0007669"/>
    <property type="project" value="TreeGrafter"/>
</dbReference>
<sequence length="616" mass="68248">MFHQLIRKPWNRSQLHRYFSSVTEPYQVCVIGASPAGCEAAAASARMGARTLLLTRSLDDVGELSCNPSIGGVGAGTLVREVDAMDGLMAKVADESGSMFRLLNATKGSAVWGPRAQIDRTLYKRHMKRGLRRYLEHLRIRVARASGLLIDEPNATRPLPHVSGVRLDTGEIIHCSKVILCMTKEYRIGTTFSNGEHDFEGLWSSLRALGLQFHQLHTITQPRLDGKTIDFTNLTRQDGDVNPSPFSFLNSAVTNSVGFQASVPWIIKYPAIWTRTTSATNDIVRENMHLSTLIEEAREPEGYDTGCSQSWCYLQSAHDETDVIYANGLACTLPEEVQEPMLRTIPGLENVTMISPAYGIKYDYLDPRTLTDFGLYCAGKPTGTPGYEEAAGQGIIAGTNAARLALGRGPFLLKRDDSFIGMLTHDLITKGVPEPRKVVITSCLSSTERSQTSRMDYVMILRPDNAHIRLTAKAYGAGIVSRGRMESHSRLLENYNRTIGILKHCIRTARVWITYTLCQLALRETSSAFYMLRLPSVSIASLKPEFPFLKDVDPGLLEIIDNDGKYAPHLEGQKIDMTAIVKGLNPNLGYSKFDAAKYGDLVRRKGPKTRSSPLRC</sequence>
<dbReference type="InterPro" id="IPR049312">
    <property type="entry name" value="GIDA_C_N"/>
</dbReference>
<keyword evidence="3" id="KW-0274">FAD</keyword>
<evidence type="ECO:0000259" key="4">
    <source>
        <dbReference type="Pfam" id="PF01134"/>
    </source>
</evidence>
<name>A0AA39NF43_ARMTA</name>
<feature type="domain" description="tRNA uridine 5-carboxymethylaminomethyl modification enzyme C-terminal N-terninal subdomain" evidence="5">
    <location>
        <begin position="493"/>
        <end position="574"/>
    </location>
</feature>
<feature type="domain" description="MnmG N-terminal" evidence="4">
    <location>
        <begin position="27"/>
        <end position="407"/>
    </location>
</feature>
<dbReference type="InterPro" id="IPR040131">
    <property type="entry name" value="MnmG_N"/>
</dbReference>
<evidence type="ECO:0000313" key="6">
    <source>
        <dbReference type="EMBL" id="KAK0464478.1"/>
    </source>
</evidence>
<keyword evidence="7" id="KW-1185">Reference proteome</keyword>
<evidence type="ECO:0000313" key="7">
    <source>
        <dbReference type="Proteomes" id="UP001175211"/>
    </source>
</evidence>
<dbReference type="SUPFAM" id="SSF51905">
    <property type="entry name" value="FAD/NAD(P)-binding domain"/>
    <property type="match status" value="1"/>
</dbReference>
<dbReference type="Pfam" id="PF01134">
    <property type="entry name" value="GIDA"/>
    <property type="match status" value="1"/>
</dbReference>
<dbReference type="Gene3D" id="3.50.50.60">
    <property type="entry name" value="FAD/NAD(P)-binding domain"/>
    <property type="match status" value="2"/>
</dbReference>
<dbReference type="EMBL" id="JAUEPS010000006">
    <property type="protein sequence ID" value="KAK0464478.1"/>
    <property type="molecule type" value="Genomic_DNA"/>
</dbReference>
<evidence type="ECO:0000256" key="2">
    <source>
        <dbReference type="ARBA" id="ARBA00022630"/>
    </source>
</evidence>
<reference evidence="6" key="1">
    <citation type="submission" date="2023-06" db="EMBL/GenBank/DDBJ databases">
        <authorList>
            <consortium name="Lawrence Berkeley National Laboratory"/>
            <person name="Ahrendt S."/>
            <person name="Sahu N."/>
            <person name="Indic B."/>
            <person name="Wong-Bajracharya J."/>
            <person name="Merenyi Z."/>
            <person name="Ke H.-M."/>
            <person name="Monk M."/>
            <person name="Kocsube S."/>
            <person name="Drula E."/>
            <person name="Lipzen A."/>
            <person name="Balint B."/>
            <person name="Henrissat B."/>
            <person name="Andreopoulos B."/>
            <person name="Martin F.M."/>
            <person name="Harder C.B."/>
            <person name="Rigling D."/>
            <person name="Ford K.L."/>
            <person name="Foster G.D."/>
            <person name="Pangilinan J."/>
            <person name="Papanicolaou A."/>
            <person name="Barry K."/>
            <person name="LaButti K."/>
            <person name="Viragh M."/>
            <person name="Koriabine M."/>
            <person name="Yan M."/>
            <person name="Riley R."/>
            <person name="Champramary S."/>
            <person name="Plett K.L."/>
            <person name="Tsai I.J."/>
            <person name="Slot J."/>
            <person name="Sipos G."/>
            <person name="Plett J."/>
            <person name="Nagy L.G."/>
            <person name="Grigoriev I.V."/>
        </authorList>
    </citation>
    <scope>NUCLEOTIDE SEQUENCE</scope>
    <source>
        <strain evidence="6">CCBAS 213</strain>
    </source>
</reference>